<dbReference type="GO" id="GO:0032993">
    <property type="term" value="C:protein-DNA complex"/>
    <property type="evidence" value="ECO:0007669"/>
    <property type="project" value="TreeGrafter"/>
</dbReference>
<dbReference type="InterPro" id="IPR000847">
    <property type="entry name" value="LysR_HTH_N"/>
</dbReference>
<evidence type="ECO:0000256" key="2">
    <source>
        <dbReference type="ARBA" id="ARBA00023015"/>
    </source>
</evidence>
<dbReference type="Gene3D" id="3.40.190.290">
    <property type="match status" value="1"/>
</dbReference>
<gene>
    <name evidence="6" type="ORF">SAMN05192534_102213</name>
</gene>
<evidence type="ECO:0000256" key="1">
    <source>
        <dbReference type="ARBA" id="ARBA00009437"/>
    </source>
</evidence>
<dbReference type="PROSITE" id="PS50931">
    <property type="entry name" value="HTH_LYSR"/>
    <property type="match status" value="1"/>
</dbReference>
<dbReference type="InterPro" id="IPR005119">
    <property type="entry name" value="LysR_subst-bd"/>
</dbReference>
<dbReference type="PANTHER" id="PTHR30346">
    <property type="entry name" value="TRANSCRIPTIONAL DUAL REGULATOR HCAR-RELATED"/>
    <property type="match status" value="1"/>
</dbReference>
<dbReference type="SUPFAM" id="SSF46785">
    <property type="entry name" value="Winged helix' DNA-binding domain"/>
    <property type="match status" value="1"/>
</dbReference>
<dbReference type="Proteomes" id="UP000199163">
    <property type="component" value="Unassembled WGS sequence"/>
</dbReference>
<keyword evidence="7" id="KW-1185">Reference proteome</keyword>
<dbReference type="PANTHER" id="PTHR30346:SF28">
    <property type="entry name" value="HTH-TYPE TRANSCRIPTIONAL REGULATOR CYNR"/>
    <property type="match status" value="1"/>
</dbReference>
<dbReference type="Pfam" id="PF03466">
    <property type="entry name" value="LysR_substrate"/>
    <property type="match status" value="1"/>
</dbReference>
<dbReference type="GO" id="GO:0003677">
    <property type="term" value="F:DNA binding"/>
    <property type="evidence" value="ECO:0007669"/>
    <property type="project" value="UniProtKB-KW"/>
</dbReference>
<organism evidence="6 7">
    <name type="scientific">Alteribacillus persepolensis</name>
    <dbReference type="NCBI Taxonomy" id="568899"/>
    <lineage>
        <taxon>Bacteria</taxon>
        <taxon>Bacillati</taxon>
        <taxon>Bacillota</taxon>
        <taxon>Bacilli</taxon>
        <taxon>Bacillales</taxon>
        <taxon>Bacillaceae</taxon>
        <taxon>Alteribacillus</taxon>
    </lineage>
</organism>
<dbReference type="STRING" id="568899.SAMN05192534_102213"/>
<keyword evidence="4" id="KW-0804">Transcription</keyword>
<dbReference type="PRINTS" id="PR00039">
    <property type="entry name" value="HTHLYSR"/>
</dbReference>
<keyword evidence="3 6" id="KW-0238">DNA-binding</keyword>
<protein>
    <submittedName>
        <fullName evidence="6">DNA-binding transcriptional regulator, LysR family</fullName>
    </submittedName>
</protein>
<evidence type="ECO:0000256" key="4">
    <source>
        <dbReference type="ARBA" id="ARBA00023163"/>
    </source>
</evidence>
<dbReference type="EMBL" id="FNDK01000002">
    <property type="protein sequence ID" value="SDH21724.1"/>
    <property type="molecule type" value="Genomic_DNA"/>
</dbReference>
<dbReference type="FunFam" id="1.10.10.10:FF:000001">
    <property type="entry name" value="LysR family transcriptional regulator"/>
    <property type="match status" value="1"/>
</dbReference>
<dbReference type="Pfam" id="PF00126">
    <property type="entry name" value="HTH_1"/>
    <property type="match status" value="1"/>
</dbReference>
<dbReference type="InterPro" id="IPR036390">
    <property type="entry name" value="WH_DNA-bd_sf"/>
</dbReference>
<dbReference type="AlphaFoldDB" id="A0A1G8AL86"/>
<feature type="domain" description="HTH lysR-type" evidence="5">
    <location>
        <begin position="1"/>
        <end position="58"/>
    </location>
</feature>
<name>A0A1G8AL86_9BACI</name>
<proteinExistence type="inferred from homology"/>
<evidence type="ECO:0000313" key="6">
    <source>
        <dbReference type="EMBL" id="SDH21724.1"/>
    </source>
</evidence>
<dbReference type="GO" id="GO:0003700">
    <property type="term" value="F:DNA-binding transcription factor activity"/>
    <property type="evidence" value="ECO:0007669"/>
    <property type="project" value="InterPro"/>
</dbReference>
<dbReference type="InterPro" id="IPR036388">
    <property type="entry name" value="WH-like_DNA-bd_sf"/>
</dbReference>
<dbReference type="Gene3D" id="1.10.10.10">
    <property type="entry name" value="Winged helix-like DNA-binding domain superfamily/Winged helix DNA-binding domain"/>
    <property type="match status" value="1"/>
</dbReference>
<comment type="similarity">
    <text evidence="1">Belongs to the LysR transcriptional regulatory family.</text>
</comment>
<evidence type="ECO:0000256" key="3">
    <source>
        <dbReference type="ARBA" id="ARBA00023125"/>
    </source>
</evidence>
<evidence type="ECO:0000313" key="7">
    <source>
        <dbReference type="Proteomes" id="UP000199163"/>
    </source>
</evidence>
<accession>A0A1G8AL86</accession>
<dbReference type="SUPFAM" id="SSF53850">
    <property type="entry name" value="Periplasmic binding protein-like II"/>
    <property type="match status" value="1"/>
</dbReference>
<dbReference type="CDD" id="cd05466">
    <property type="entry name" value="PBP2_LTTR_substrate"/>
    <property type="match status" value="1"/>
</dbReference>
<reference evidence="6 7" key="1">
    <citation type="submission" date="2016-10" db="EMBL/GenBank/DDBJ databases">
        <authorList>
            <person name="de Groot N.N."/>
        </authorList>
    </citation>
    <scope>NUCLEOTIDE SEQUENCE [LARGE SCALE GENOMIC DNA]</scope>
    <source>
        <strain evidence="6 7">DSM 21632</strain>
    </source>
</reference>
<sequence>MDIRQLKYFLTIVDEGSISKAANKLHMTQPPLSQKLKLLEDELGVSLLERTTKKLVMTEAGRLLYDRAQDIMERLNGTAEEIKELSEGITGTLTIGTIASLGSELLLKGIQHFQKHYPNVTFQVHEGDPNRIMELSKNRDVELGIVRLPVDSDVFDMIHLPSEPMYAAMNHKWNETSQCDITLSQLKDKPLLLLKRYPGTSTYNQKMYTMEMVKEACNKAGFNPHIIGESTSLTMLLNWAYHGIGVVIVPKSAMNVLPTSELVYKKITHPSIESRPSGLIWLKHRHLSTPAKRFIDYIASTTF</sequence>
<keyword evidence="2" id="KW-0805">Transcription regulation</keyword>
<evidence type="ECO:0000259" key="5">
    <source>
        <dbReference type="PROSITE" id="PS50931"/>
    </source>
</evidence>